<evidence type="ECO:0008006" key="3">
    <source>
        <dbReference type="Google" id="ProtNLM"/>
    </source>
</evidence>
<sequence length="98" mass="10836">MSQPTYTYSGAINQRVAAEIMDANTRVKRELDDLHTSLQSSLAAWQSPTSRDAYNARKTRWDNAAAAMPVSLQMGSEILTNVTTRLNQTESAITDSWG</sequence>
<keyword evidence="2" id="KW-1185">Reference proteome</keyword>
<dbReference type="InterPro" id="IPR036689">
    <property type="entry name" value="ESAT-6-like_sf"/>
</dbReference>
<evidence type="ECO:0000313" key="1">
    <source>
        <dbReference type="EMBL" id="SFR29918.1"/>
    </source>
</evidence>
<dbReference type="AlphaFoldDB" id="A0A1I6FJ48"/>
<dbReference type="RefSeq" id="WP_093606294.1">
    <property type="nucleotide sequence ID" value="NZ_FOYL01000024.1"/>
</dbReference>
<dbReference type="Proteomes" id="UP000198583">
    <property type="component" value="Unassembled WGS sequence"/>
</dbReference>
<evidence type="ECO:0000313" key="2">
    <source>
        <dbReference type="Proteomes" id="UP000198583"/>
    </source>
</evidence>
<dbReference type="SUPFAM" id="SSF140453">
    <property type="entry name" value="EsxAB dimer-like"/>
    <property type="match status" value="1"/>
</dbReference>
<gene>
    <name evidence="1" type="ORF">SAMN04488564_12411</name>
</gene>
<organism evidence="1 2">
    <name type="scientific">Lentzea waywayandensis</name>
    <dbReference type="NCBI Taxonomy" id="84724"/>
    <lineage>
        <taxon>Bacteria</taxon>
        <taxon>Bacillati</taxon>
        <taxon>Actinomycetota</taxon>
        <taxon>Actinomycetes</taxon>
        <taxon>Pseudonocardiales</taxon>
        <taxon>Pseudonocardiaceae</taxon>
        <taxon>Lentzea</taxon>
    </lineage>
</organism>
<accession>A0A1I6FJ48</accession>
<proteinExistence type="predicted"/>
<dbReference type="STRING" id="84724.SAMN04488564_12411"/>
<dbReference type="EMBL" id="FOYL01000024">
    <property type="protein sequence ID" value="SFR29918.1"/>
    <property type="molecule type" value="Genomic_DNA"/>
</dbReference>
<reference evidence="2" key="1">
    <citation type="submission" date="2016-10" db="EMBL/GenBank/DDBJ databases">
        <authorList>
            <person name="Varghese N."/>
            <person name="Submissions S."/>
        </authorList>
    </citation>
    <scope>NUCLEOTIDE SEQUENCE [LARGE SCALE GENOMIC DNA]</scope>
    <source>
        <strain evidence="2">DSM 44232</strain>
    </source>
</reference>
<name>A0A1I6FJ48_9PSEU</name>
<dbReference type="Gene3D" id="1.10.287.1060">
    <property type="entry name" value="ESAT-6-like"/>
    <property type="match status" value="1"/>
</dbReference>
<dbReference type="OrthoDB" id="3387628at2"/>
<protein>
    <recommendedName>
        <fullName evidence="3">WXG100 family type VII secretion target</fullName>
    </recommendedName>
</protein>